<keyword evidence="3" id="KW-1185">Reference proteome</keyword>
<accession>A0A368FGH5</accession>
<dbReference type="EMBL" id="JOJR01001716">
    <property type="protein sequence ID" value="RCN29960.1"/>
    <property type="molecule type" value="Genomic_DNA"/>
</dbReference>
<dbReference type="AlphaFoldDB" id="A0A368FGH5"/>
<dbReference type="OrthoDB" id="5896674at2759"/>
<evidence type="ECO:0000313" key="2">
    <source>
        <dbReference type="EMBL" id="RCN29960.1"/>
    </source>
</evidence>
<feature type="region of interest" description="Disordered" evidence="1">
    <location>
        <begin position="236"/>
        <end position="258"/>
    </location>
</feature>
<comment type="caution">
    <text evidence="2">The sequence shown here is derived from an EMBL/GenBank/DDBJ whole genome shotgun (WGS) entry which is preliminary data.</text>
</comment>
<sequence length="258" mass="29400">MEGSFPWIQNLACSVAGYDMLTRISVITIDHETTISLGLEFPMMPVCELGFDEFSEIVPPSHEKAVRRQLFDILRLRIGAMVAKKEMDVLIAAPNQVWTSYLLNRTMYLFRNHQDREGLLLQKLSAHIMTQKYTTADSALTYACDVPEGYMCRRISPERMSGTGWFNNKRKVAPDIVHLPMKTKISMLSKAGLWLLTDGGVCISSLRDNLMESLLHSNPKWREELLGELKPQQLRTRIRPPHPNGHRSFLEESGLADL</sequence>
<gene>
    <name evidence="2" type="ORF">ANCCAN_24271</name>
</gene>
<dbReference type="Proteomes" id="UP000252519">
    <property type="component" value="Unassembled WGS sequence"/>
</dbReference>
<organism evidence="2 3">
    <name type="scientific">Ancylostoma caninum</name>
    <name type="common">Dog hookworm</name>
    <dbReference type="NCBI Taxonomy" id="29170"/>
    <lineage>
        <taxon>Eukaryota</taxon>
        <taxon>Metazoa</taxon>
        <taxon>Ecdysozoa</taxon>
        <taxon>Nematoda</taxon>
        <taxon>Chromadorea</taxon>
        <taxon>Rhabditida</taxon>
        <taxon>Rhabditina</taxon>
        <taxon>Rhabditomorpha</taxon>
        <taxon>Strongyloidea</taxon>
        <taxon>Ancylostomatidae</taxon>
        <taxon>Ancylostomatinae</taxon>
        <taxon>Ancylostoma</taxon>
    </lineage>
</organism>
<proteinExistence type="predicted"/>
<reference evidence="2 3" key="1">
    <citation type="submission" date="2014-10" db="EMBL/GenBank/DDBJ databases">
        <title>Draft genome of the hookworm Ancylostoma caninum.</title>
        <authorList>
            <person name="Mitreva M."/>
        </authorList>
    </citation>
    <scope>NUCLEOTIDE SEQUENCE [LARGE SCALE GENOMIC DNA]</scope>
    <source>
        <strain evidence="2 3">Baltimore</strain>
    </source>
</reference>
<evidence type="ECO:0000313" key="3">
    <source>
        <dbReference type="Proteomes" id="UP000252519"/>
    </source>
</evidence>
<name>A0A368FGH5_ANCCA</name>
<evidence type="ECO:0000256" key="1">
    <source>
        <dbReference type="SAM" id="MobiDB-lite"/>
    </source>
</evidence>
<protein>
    <submittedName>
        <fullName evidence="2">Uncharacterized protein</fullName>
    </submittedName>
</protein>